<dbReference type="GO" id="GO:0004553">
    <property type="term" value="F:hydrolase activity, hydrolyzing O-glycosyl compounds"/>
    <property type="evidence" value="ECO:0007669"/>
    <property type="project" value="InterPro"/>
</dbReference>
<dbReference type="RefSeq" id="WP_091915619.1">
    <property type="nucleotide sequence ID" value="NZ_FOIQ01000003.1"/>
</dbReference>
<dbReference type="EMBL" id="FOIQ01000003">
    <property type="protein sequence ID" value="SEW06855.1"/>
    <property type="molecule type" value="Genomic_DNA"/>
</dbReference>
<dbReference type="Proteomes" id="UP000199373">
    <property type="component" value="Unassembled WGS sequence"/>
</dbReference>
<comment type="similarity">
    <text evidence="1">Belongs to the glycosyl hydrolase 2 family.</text>
</comment>
<evidence type="ECO:0000259" key="6">
    <source>
        <dbReference type="Pfam" id="PF02836"/>
    </source>
</evidence>
<dbReference type="InterPro" id="IPR040605">
    <property type="entry name" value="Glyco_hydro2_dom5"/>
</dbReference>
<dbReference type="InterPro" id="IPR006103">
    <property type="entry name" value="Glyco_hydro_2_cat"/>
</dbReference>
<dbReference type="Pfam" id="PF02836">
    <property type="entry name" value="Glyco_hydro_2_C"/>
    <property type="match status" value="1"/>
</dbReference>
<evidence type="ECO:0000259" key="9">
    <source>
        <dbReference type="Pfam" id="PF22666"/>
    </source>
</evidence>
<keyword evidence="11" id="KW-1185">Reference proteome</keyword>
<dbReference type="PRINTS" id="PR00132">
    <property type="entry name" value="GLHYDRLASE2"/>
</dbReference>
<feature type="domain" description="Beta-mannosidase-like galactose-binding" evidence="9">
    <location>
        <begin position="109"/>
        <end position="170"/>
    </location>
</feature>
<dbReference type="InterPro" id="IPR006101">
    <property type="entry name" value="Glyco_hydro_2"/>
</dbReference>
<name>A0A1I0NYD1_9BACT</name>
<dbReference type="SUPFAM" id="SSF49785">
    <property type="entry name" value="Galactose-binding domain-like"/>
    <property type="match status" value="1"/>
</dbReference>
<feature type="domain" description="Glycoside hydrolase family 2" evidence="8">
    <location>
        <begin position="723"/>
        <end position="815"/>
    </location>
</feature>
<evidence type="ECO:0000256" key="1">
    <source>
        <dbReference type="ARBA" id="ARBA00007401"/>
    </source>
</evidence>
<reference evidence="10 11" key="1">
    <citation type="submission" date="2016-10" db="EMBL/GenBank/DDBJ databases">
        <authorList>
            <person name="de Groot N.N."/>
        </authorList>
    </citation>
    <scope>NUCLEOTIDE SEQUENCE [LARGE SCALE GENOMIC DNA]</scope>
    <source>
        <strain evidence="10 11">TC2-24</strain>
    </source>
</reference>
<accession>A0A1I0NYD1</accession>
<protein>
    <submittedName>
        <fullName evidence="10">Beta-galactosidase</fullName>
    </submittedName>
</protein>
<dbReference type="InterPro" id="IPR054593">
    <property type="entry name" value="Beta-mannosidase-like_N2"/>
</dbReference>
<dbReference type="InterPro" id="IPR013783">
    <property type="entry name" value="Ig-like_fold"/>
</dbReference>
<organism evidence="10 11">
    <name type="scientific">Prevotella aff. ruminicola Tc2-24</name>
    <dbReference type="NCBI Taxonomy" id="81582"/>
    <lineage>
        <taxon>Bacteria</taxon>
        <taxon>Pseudomonadati</taxon>
        <taxon>Bacteroidota</taxon>
        <taxon>Bacteroidia</taxon>
        <taxon>Bacteroidales</taxon>
        <taxon>Prevotellaceae</taxon>
        <taxon>Prevotella</taxon>
    </lineage>
</organism>
<dbReference type="Gene3D" id="2.60.120.260">
    <property type="entry name" value="Galactose-binding domain-like"/>
    <property type="match status" value="1"/>
</dbReference>
<feature type="domain" description="Glycoside hydrolase family 2 immunoglobulin-like beta-sandwich" evidence="5">
    <location>
        <begin position="214"/>
        <end position="309"/>
    </location>
</feature>
<dbReference type="PANTHER" id="PTHR42732">
    <property type="entry name" value="BETA-GALACTOSIDASE"/>
    <property type="match status" value="1"/>
</dbReference>
<gene>
    <name evidence="10" type="ORF">SAMN04487850_1446</name>
</gene>
<sequence length="821" mass="94506">MKRRHLNKAKRYRGLVFYLVLCISGSLYSTKASAQRTTESLNFGWEFRLNDEGEWKQVDVPHDFQIEQPWVAPAADEKADNTDVAANIKSRLSSRGFKEMGKGYYRLHYVPSEELRGQRVLLDFEGIMYTAEVLLNHQRIGGTNYGYVGFEIDITDGLRYGEDNLIEVVADTREPGNSRWYTGGGLFRDVRIVTTPKDLFFGRHPLYITTKENRFVSISAEFTNRTKDEATHIAVHILSPDNEIVYGDTIAIRRHKMTRHQEERIITDVRIPDPQLWDINSPRLYTVKAQLLREDGTVADETNDQFGIRTIDFGPDFGLKLNGRKVLLKGYANHHTLGALGAAAYPRAIEKRILLMKEFGMNHIRTSHNPYSRDFIKLCDKHGILVVDELYDKWTQQHTGGKVPFERHWQEEVPEWVKRDRNSPSVILWSLGNELQQDPNMPFNDFGVTMYKLQKTLLERYDSTRLVTVAMHPRYRNWETDSLPHDLAMQTDIQAYNYRYMYFPGDGRRFPWMTFYQSEASIAAMGPNFFEMDIDKVVGLAYWGAIDYLGESQGWPAKGWAQGVFDISLEPKPKAWLMRSMFKPEEPMVHIAVIDSKNDVMWNGIQTGNDGMSDHWCRQSGTQVSLITYTNADEVELLLNGKSLGKKMNPKDDPKQRNQIRWDHITYQNGKLEAIAYNRVSSDQLHHLTLPKMPNLQLKPVARHRIETVGKAVRLMATNEPIRWLANGTDLMHVRIEAVDSKGRRVPMAQDELCFEVTGDARIVAVTNGDINSDELNVTNRRHLWNGSAMVILRAGRQPSKITLTTRSDNFMSVKLQMETH</sequence>
<dbReference type="InterPro" id="IPR032311">
    <property type="entry name" value="DUF4982"/>
</dbReference>
<dbReference type="InterPro" id="IPR051913">
    <property type="entry name" value="GH2_Domain-Containing"/>
</dbReference>
<feature type="domain" description="DUF4982" evidence="7">
    <location>
        <begin position="621"/>
        <end position="678"/>
    </location>
</feature>
<feature type="domain" description="Glycoside hydrolase family 2 catalytic" evidence="6">
    <location>
        <begin position="319"/>
        <end position="472"/>
    </location>
</feature>
<keyword evidence="4" id="KW-0732">Signal</keyword>
<dbReference type="Gene3D" id="2.60.40.10">
    <property type="entry name" value="Immunoglobulins"/>
    <property type="match status" value="3"/>
</dbReference>
<dbReference type="PANTHER" id="PTHR42732:SF1">
    <property type="entry name" value="BETA-MANNOSIDASE"/>
    <property type="match status" value="1"/>
</dbReference>
<dbReference type="SUPFAM" id="SSF51445">
    <property type="entry name" value="(Trans)glycosidases"/>
    <property type="match status" value="1"/>
</dbReference>
<dbReference type="InterPro" id="IPR017853">
    <property type="entry name" value="GH"/>
</dbReference>
<feature type="chain" id="PRO_5011738386" evidence="4">
    <location>
        <begin position="35"/>
        <end position="821"/>
    </location>
</feature>
<dbReference type="GO" id="GO:0005975">
    <property type="term" value="P:carbohydrate metabolic process"/>
    <property type="evidence" value="ECO:0007669"/>
    <property type="project" value="InterPro"/>
</dbReference>
<evidence type="ECO:0000259" key="5">
    <source>
        <dbReference type="Pfam" id="PF00703"/>
    </source>
</evidence>
<dbReference type="InterPro" id="IPR036156">
    <property type="entry name" value="Beta-gal/glucu_dom_sf"/>
</dbReference>
<evidence type="ECO:0000313" key="11">
    <source>
        <dbReference type="Proteomes" id="UP000199373"/>
    </source>
</evidence>
<keyword evidence="2" id="KW-0378">Hydrolase</keyword>
<dbReference type="InterPro" id="IPR006102">
    <property type="entry name" value="Ig-like_GH2"/>
</dbReference>
<proteinExistence type="inferred from homology"/>
<evidence type="ECO:0000313" key="10">
    <source>
        <dbReference type="EMBL" id="SEW06855.1"/>
    </source>
</evidence>
<dbReference type="Pfam" id="PF16355">
    <property type="entry name" value="DUF4982"/>
    <property type="match status" value="1"/>
</dbReference>
<evidence type="ECO:0000256" key="2">
    <source>
        <dbReference type="ARBA" id="ARBA00022801"/>
    </source>
</evidence>
<dbReference type="AlphaFoldDB" id="A0A1I0NYD1"/>
<evidence type="ECO:0000256" key="3">
    <source>
        <dbReference type="ARBA" id="ARBA00023295"/>
    </source>
</evidence>
<dbReference type="SUPFAM" id="SSF49303">
    <property type="entry name" value="beta-Galactosidase/glucuronidase domain"/>
    <property type="match status" value="1"/>
</dbReference>
<dbReference type="Pfam" id="PF18565">
    <property type="entry name" value="Glyco_hydro2_C5"/>
    <property type="match status" value="1"/>
</dbReference>
<evidence type="ECO:0000259" key="8">
    <source>
        <dbReference type="Pfam" id="PF18565"/>
    </source>
</evidence>
<evidence type="ECO:0000256" key="4">
    <source>
        <dbReference type="SAM" id="SignalP"/>
    </source>
</evidence>
<keyword evidence="3" id="KW-0326">Glycosidase</keyword>
<dbReference type="Pfam" id="PF22666">
    <property type="entry name" value="Glyco_hydro_2_N2"/>
    <property type="match status" value="1"/>
</dbReference>
<dbReference type="Pfam" id="PF00703">
    <property type="entry name" value="Glyco_hydro_2"/>
    <property type="match status" value="1"/>
</dbReference>
<dbReference type="InterPro" id="IPR008979">
    <property type="entry name" value="Galactose-bd-like_sf"/>
</dbReference>
<feature type="signal peptide" evidence="4">
    <location>
        <begin position="1"/>
        <end position="34"/>
    </location>
</feature>
<evidence type="ECO:0000259" key="7">
    <source>
        <dbReference type="Pfam" id="PF16355"/>
    </source>
</evidence>
<dbReference type="Gene3D" id="3.20.20.80">
    <property type="entry name" value="Glycosidases"/>
    <property type="match status" value="1"/>
</dbReference>